<reference evidence="2 3" key="1">
    <citation type="submission" date="2017-12" db="EMBL/GenBank/DDBJ databases">
        <title>Anaerobic carbon monoxide metabolism by Pleomorphomonas carboxyditropha sp. nov., a new mesophilic hydrogenogenic carboxidotroph.</title>
        <authorList>
            <person name="Esquivel-Elizondo S."/>
            <person name="Krajmalnik-Brown R."/>
        </authorList>
    </citation>
    <scope>NUCLEOTIDE SEQUENCE [LARGE SCALE GENOMIC DNA]</scope>
    <source>
        <strain evidence="2 3">R5-392</strain>
    </source>
</reference>
<sequence length="113" mass="11009">MLIAVLALLLAVAPGSHAYGAVMGAGPTMSSSHGDPDGCASAMALKGQTQQHDAGGCAKMNCCLGAMCVFAGLPSTAVVATAPATAVLSLSSVTAALNGRDVAPPLDPPRSFV</sequence>
<feature type="signal peptide" evidence="1">
    <location>
        <begin position="1"/>
        <end position="18"/>
    </location>
</feature>
<feature type="chain" id="PRO_5014600080" description="DUF2946 domain-containing protein" evidence="1">
    <location>
        <begin position="19"/>
        <end position="113"/>
    </location>
</feature>
<dbReference type="EMBL" id="PJNW01000002">
    <property type="protein sequence ID" value="PKR90006.1"/>
    <property type="molecule type" value="Genomic_DNA"/>
</dbReference>
<evidence type="ECO:0000313" key="2">
    <source>
        <dbReference type="EMBL" id="PKR90006.1"/>
    </source>
</evidence>
<evidence type="ECO:0000256" key="1">
    <source>
        <dbReference type="SAM" id="SignalP"/>
    </source>
</evidence>
<proteinExistence type="predicted"/>
<evidence type="ECO:0008006" key="4">
    <source>
        <dbReference type="Google" id="ProtNLM"/>
    </source>
</evidence>
<comment type="caution">
    <text evidence="2">The sequence shown here is derived from an EMBL/GenBank/DDBJ whole genome shotgun (WGS) entry which is preliminary data.</text>
</comment>
<keyword evidence="3" id="KW-1185">Reference proteome</keyword>
<keyword evidence="1" id="KW-0732">Signal</keyword>
<dbReference type="Proteomes" id="UP000233491">
    <property type="component" value="Unassembled WGS sequence"/>
</dbReference>
<evidence type="ECO:0000313" key="3">
    <source>
        <dbReference type="Proteomes" id="UP000233491"/>
    </source>
</evidence>
<accession>A0A2N3LZG0</accession>
<gene>
    <name evidence="2" type="ORF">CXZ10_01020</name>
</gene>
<protein>
    <recommendedName>
        <fullName evidence="4">DUF2946 domain-containing protein</fullName>
    </recommendedName>
</protein>
<name>A0A2N3LZG0_9HYPH</name>
<organism evidence="2 3">
    <name type="scientific">Pleomorphomonas diazotrophica</name>
    <dbReference type="NCBI Taxonomy" id="1166257"/>
    <lineage>
        <taxon>Bacteria</taxon>
        <taxon>Pseudomonadati</taxon>
        <taxon>Pseudomonadota</taxon>
        <taxon>Alphaproteobacteria</taxon>
        <taxon>Hyphomicrobiales</taxon>
        <taxon>Pleomorphomonadaceae</taxon>
        <taxon>Pleomorphomonas</taxon>
    </lineage>
</organism>
<dbReference type="AlphaFoldDB" id="A0A2N3LZG0"/>